<keyword evidence="10 18" id="KW-1278">Translocase</keyword>
<dbReference type="InterPro" id="IPR003917">
    <property type="entry name" value="NADH_UbQ_OxRdtase_chain2"/>
</dbReference>
<comment type="subcellular location">
    <subcellularLocation>
        <location evidence="2 18">Mitochondrion inner membrane</location>
        <topology evidence="2 18">Multi-pass membrane protein</topology>
    </subcellularLocation>
</comment>
<name>A0A516IML3_9ORTH</name>
<evidence type="ECO:0000256" key="6">
    <source>
        <dbReference type="ARBA" id="ARBA00022448"/>
    </source>
</evidence>
<gene>
    <name evidence="20" type="primary">nad2</name>
</gene>
<evidence type="ECO:0000256" key="9">
    <source>
        <dbReference type="ARBA" id="ARBA00022792"/>
    </source>
</evidence>
<feature type="transmembrane region" description="Helical" evidence="18">
    <location>
        <begin position="237"/>
        <end position="257"/>
    </location>
</feature>
<feature type="transmembrane region" description="Helical" evidence="18">
    <location>
        <begin position="58"/>
        <end position="78"/>
    </location>
</feature>
<dbReference type="GO" id="GO:0006120">
    <property type="term" value="P:mitochondrial electron transport, NADH to ubiquinone"/>
    <property type="evidence" value="ECO:0007669"/>
    <property type="project" value="InterPro"/>
</dbReference>
<evidence type="ECO:0000256" key="16">
    <source>
        <dbReference type="ARBA" id="ARBA00023136"/>
    </source>
</evidence>
<comment type="function">
    <text evidence="1">Core subunit of the mitochondrial membrane respiratory chain NADH dehydrogenase (Complex I) that is believed to belong to the minimal assembly required for catalysis. Complex I functions in the transfer of electrons from NADH to the respiratory chain. The immediate electron acceptor for the enzyme is believed to be ubiquinone.</text>
</comment>
<keyword evidence="11 18" id="KW-0249">Electron transport</keyword>
<dbReference type="InterPro" id="IPR050175">
    <property type="entry name" value="Complex_I_Subunit_2"/>
</dbReference>
<comment type="function">
    <text evidence="18">Core subunit of the mitochondrial membrane respiratory chain NADH dehydrogenase (Complex I) which catalyzes electron transfer from NADH through the respiratory chain, using ubiquinone as an electron acceptor. Essential for the catalytic activity and assembly of complex I.</text>
</comment>
<dbReference type="GO" id="GO:0005743">
    <property type="term" value="C:mitochondrial inner membrane"/>
    <property type="evidence" value="ECO:0007669"/>
    <property type="project" value="UniProtKB-SubCell"/>
</dbReference>
<feature type="transmembrane region" description="Helical" evidence="18">
    <location>
        <begin position="138"/>
        <end position="161"/>
    </location>
</feature>
<evidence type="ECO:0000256" key="3">
    <source>
        <dbReference type="ARBA" id="ARBA00007012"/>
    </source>
</evidence>
<dbReference type="PANTHER" id="PTHR46552">
    <property type="entry name" value="NADH-UBIQUINONE OXIDOREDUCTASE CHAIN 2"/>
    <property type="match status" value="1"/>
</dbReference>
<evidence type="ECO:0000256" key="5">
    <source>
        <dbReference type="ARBA" id="ARBA00021008"/>
    </source>
</evidence>
<feature type="transmembrane region" description="Helical" evidence="18">
    <location>
        <begin position="198"/>
        <end position="216"/>
    </location>
</feature>
<keyword evidence="12 18" id="KW-1133">Transmembrane helix</keyword>
<evidence type="ECO:0000256" key="17">
    <source>
        <dbReference type="ARBA" id="ARBA00049551"/>
    </source>
</evidence>
<evidence type="ECO:0000256" key="10">
    <source>
        <dbReference type="ARBA" id="ARBA00022967"/>
    </source>
</evidence>
<evidence type="ECO:0000313" key="20">
    <source>
        <dbReference type="EMBL" id="QDP18017.1"/>
    </source>
</evidence>
<comment type="catalytic activity">
    <reaction evidence="17 18">
        <text>a ubiquinone + NADH + 5 H(+)(in) = a ubiquinol + NAD(+) + 4 H(+)(out)</text>
        <dbReference type="Rhea" id="RHEA:29091"/>
        <dbReference type="Rhea" id="RHEA-COMP:9565"/>
        <dbReference type="Rhea" id="RHEA-COMP:9566"/>
        <dbReference type="ChEBI" id="CHEBI:15378"/>
        <dbReference type="ChEBI" id="CHEBI:16389"/>
        <dbReference type="ChEBI" id="CHEBI:17976"/>
        <dbReference type="ChEBI" id="CHEBI:57540"/>
        <dbReference type="ChEBI" id="CHEBI:57945"/>
        <dbReference type="EC" id="7.1.1.2"/>
    </reaction>
</comment>
<dbReference type="InterPro" id="IPR001750">
    <property type="entry name" value="ND/Mrp_TM"/>
</dbReference>
<feature type="transmembrane region" description="Helical" evidence="18">
    <location>
        <begin position="316"/>
        <end position="337"/>
    </location>
</feature>
<feature type="transmembrane region" description="Helical" evidence="18">
    <location>
        <begin position="269"/>
        <end position="288"/>
    </location>
</feature>
<evidence type="ECO:0000256" key="1">
    <source>
        <dbReference type="ARBA" id="ARBA00003257"/>
    </source>
</evidence>
<evidence type="ECO:0000256" key="18">
    <source>
        <dbReference type="RuleBase" id="RU003403"/>
    </source>
</evidence>
<dbReference type="AlphaFoldDB" id="A0A516IML3"/>
<dbReference type="GO" id="GO:0008137">
    <property type="term" value="F:NADH dehydrogenase (ubiquinone) activity"/>
    <property type="evidence" value="ECO:0007669"/>
    <property type="project" value="UniProtKB-EC"/>
</dbReference>
<accession>A0A516IML3</accession>
<keyword evidence="13 18" id="KW-0520">NAD</keyword>
<sequence>MNLSKLLFLSSLMMGSLISISSNSWFGVWMGLEMNLLSFIPLMVNDKNLMINESSIKYFIVQALASTMLLFSILVIMLKLPMMSWGKNAIPSMMVNSSLMIKMGVAPFHFWFPEVMKTSSWTNCLILMTWQKIAPMMVLSYCIEMKMFIAIIVISSIAIGAMGGLNQTSLSQIMAYSSINHIGWMIGSMLINETLWEFYFIVYSTLSLILVFIFNSSNLSFINQIFMSTKNKTEIKFMMMTSLLSLGGLPPFLGFLPKWMIIQMMLENNMITLISTMTILTTITLYFYMRVSFTSLILTNSELSWSTDIKTREFKIVMPTMIMISSLGLILTSSLIYSL</sequence>
<protein>
    <recommendedName>
        <fullName evidence="5 18">NADH-ubiquinone oxidoreductase chain 2</fullName>
        <ecNumber evidence="4 18">7.1.1.2</ecNumber>
    </recommendedName>
</protein>
<comment type="similarity">
    <text evidence="3 18">Belongs to the complex I subunit 2 family.</text>
</comment>
<evidence type="ECO:0000256" key="14">
    <source>
        <dbReference type="ARBA" id="ARBA00023075"/>
    </source>
</evidence>
<evidence type="ECO:0000256" key="7">
    <source>
        <dbReference type="ARBA" id="ARBA00022660"/>
    </source>
</evidence>
<dbReference type="PANTHER" id="PTHR46552:SF1">
    <property type="entry name" value="NADH-UBIQUINONE OXIDOREDUCTASE CHAIN 2"/>
    <property type="match status" value="1"/>
</dbReference>
<evidence type="ECO:0000256" key="13">
    <source>
        <dbReference type="ARBA" id="ARBA00023027"/>
    </source>
</evidence>
<keyword evidence="9 18" id="KW-0999">Mitochondrion inner membrane</keyword>
<evidence type="ECO:0000256" key="12">
    <source>
        <dbReference type="ARBA" id="ARBA00022989"/>
    </source>
</evidence>
<feature type="transmembrane region" description="Helical" evidence="18">
    <location>
        <begin position="7"/>
        <end position="32"/>
    </location>
</feature>
<keyword evidence="6" id="KW-0813">Transport</keyword>
<keyword evidence="7 18" id="KW-0679">Respiratory chain</keyword>
<evidence type="ECO:0000256" key="8">
    <source>
        <dbReference type="ARBA" id="ARBA00022692"/>
    </source>
</evidence>
<dbReference type="PRINTS" id="PR01436">
    <property type="entry name" value="NADHDHGNASE2"/>
</dbReference>
<evidence type="ECO:0000256" key="2">
    <source>
        <dbReference type="ARBA" id="ARBA00004448"/>
    </source>
</evidence>
<keyword evidence="8 18" id="KW-0812">Transmembrane</keyword>
<evidence type="ECO:0000256" key="11">
    <source>
        <dbReference type="ARBA" id="ARBA00022982"/>
    </source>
</evidence>
<proteinExistence type="inferred from homology"/>
<evidence type="ECO:0000256" key="15">
    <source>
        <dbReference type="ARBA" id="ARBA00023128"/>
    </source>
</evidence>
<evidence type="ECO:0000259" key="19">
    <source>
        <dbReference type="Pfam" id="PF00361"/>
    </source>
</evidence>
<keyword evidence="16 18" id="KW-0472">Membrane</keyword>
<evidence type="ECO:0000256" key="4">
    <source>
        <dbReference type="ARBA" id="ARBA00012944"/>
    </source>
</evidence>
<keyword evidence="15 18" id="KW-0496">Mitochondrion</keyword>
<reference evidence="20" key="1">
    <citation type="journal article" date="2019" name="Mol. Phylogenet. Evol.">
        <title>On the origin of the New World Pyrgomorphidae (Insecta: Orthoptera).</title>
        <authorList>
            <person name="Marino-Perez R."/>
            <person name="Song H."/>
        </authorList>
    </citation>
    <scope>NUCLEOTIDE SEQUENCE</scope>
    <source>
        <tissue evidence="20">Femur muscle</tissue>
    </source>
</reference>
<dbReference type="Pfam" id="PF00361">
    <property type="entry name" value="Proton_antipo_M"/>
    <property type="match status" value="1"/>
</dbReference>
<feature type="domain" description="NADH:quinone oxidoreductase/Mrp antiporter transmembrane" evidence="19">
    <location>
        <begin position="22"/>
        <end position="284"/>
    </location>
</feature>
<dbReference type="EC" id="7.1.1.2" evidence="4 18"/>
<organism evidence="20">
    <name type="scientific">Sphenacris crassicornis</name>
    <dbReference type="NCBI Taxonomy" id="1603971"/>
    <lineage>
        <taxon>Eukaryota</taxon>
        <taxon>Metazoa</taxon>
        <taxon>Ecdysozoa</taxon>
        <taxon>Arthropoda</taxon>
        <taxon>Hexapoda</taxon>
        <taxon>Insecta</taxon>
        <taxon>Pterygota</taxon>
        <taxon>Neoptera</taxon>
        <taxon>Polyneoptera</taxon>
        <taxon>Orthoptera</taxon>
        <taxon>Caelifera</taxon>
        <taxon>Acrididea</taxon>
        <taxon>Acridomorpha</taxon>
        <taxon>Pyrgomorphoidea</taxon>
        <taxon>Pyrgomorphidae</taxon>
        <taxon>Orthacridinae</taxon>
        <taxon>Sphenacris</taxon>
    </lineage>
</organism>
<geneLocation type="mitochondrion" evidence="20"/>
<dbReference type="EMBL" id="MK514099">
    <property type="protein sequence ID" value="QDP18017.1"/>
    <property type="molecule type" value="Genomic_DNA"/>
</dbReference>
<keyword evidence="14 18" id="KW-0830">Ubiquinone</keyword>